<dbReference type="Gene3D" id="3.40.630.30">
    <property type="match status" value="1"/>
</dbReference>
<evidence type="ECO:0000259" key="1">
    <source>
        <dbReference type="PROSITE" id="PS51186"/>
    </source>
</evidence>
<feature type="domain" description="N-acetyltransferase" evidence="1">
    <location>
        <begin position="162"/>
        <end position="305"/>
    </location>
</feature>
<name>A0A4U3LUX3_9ACTN</name>
<accession>A0A4U3LUX3</accession>
<keyword evidence="2" id="KW-0808">Transferase</keyword>
<dbReference type="OrthoDB" id="3771710at2"/>
<keyword evidence="3" id="KW-1185">Reference proteome</keyword>
<evidence type="ECO:0000313" key="3">
    <source>
        <dbReference type="Proteomes" id="UP000305836"/>
    </source>
</evidence>
<dbReference type="AlphaFoldDB" id="A0A4U3LUX3"/>
<dbReference type="SUPFAM" id="SSF55729">
    <property type="entry name" value="Acyl-CoA N-acyltransferases (Nat)"/>
    <property type="match status" value="1"/>
</dbReference>
<comment type="caution">
    <text evidence="2">The sequence shown here is derived from an EMBL/GenBank/DDBJ whole genome shotgun (WGS) entry which is preliminary data.</text>
</comment>
<dbReference type="InterPro" id="IPR000182">
    <property type="entry name" value="GNAT_dom"/>
</dbReference>
<evidence type="ECO:0000313" key="2">
    <source>
        <dbReference type="EMBL" id="TKK78357.1"/>
    </source>
</evidence>
<dbReference type="Pfam" id="PF00583">
    <property type="entry name" value="Acetyltransf_1"/>
    <property type="match status" value="1"/>
</dbReference>
<sequence length="305" mass="33798">MQLSRPAGTAMLRSVQMTEYAGRDGLSDMQELVQRTWSPASRLHLGDVAWERSVNARRSADSWRTAVWRDGDDVVAWAWLAQPSHLLMTVDPDRPELAATVVEWFQTTADGPKLAVGVLETEKHLLTALESAGFRRDDDAPYFTHHWISLDALTEPVVPEGFTLRHVRQDEVAKRGAVHRAAWSDLGPSNVTDEDMAEVMSTWPYRPELDWVVENEAGEFVASALIWLDEQHQVGLVEPVGCAPAYRRRGLGAAVNLAALHALREAGGTKAVVCPRGDDGYPQARALYQSFGFRPGSRTLHLLLG</sequence>
<gene>
    <name evidence="2" type="ORF">FDA38_25135</name>
</gene>
<reference evidence="2 3" key="1">
    <citation type="submission" date="2019-04" db="EMBL/GenBank/DDBJ databases">
        <title>Kribbella sp. NEAU-THZ 27 nov., a novel actinomycete isolated from soil.</title>
        <authorList>
            <person name="Duan L."/>
        </authorList>
    </citation>
    <scope>NUCLEOTIDE SEQUENCE [LARGE SCALE GENOMIC DNA]</scope>
    <source>
        <strain evidence="3">NEAU-THZ27</strain>
    </source>
</reference>
<dbReference type="InterPro" id="IPR016181">
    <property type="entry name" value="Acyl_CoA_acyltransferase"/>
</dbReference>
<dbReference type="Proteomes" id="UP000305836">
    <property type="component" value="Unassembled WGS sequence"/>
</dbReference>
<dbReference type="CDD" id="cd04301">
    <property type="entry name" value="NAT_SF"/>
    <property type="match status" value="1"/>
</dbReference>
<dbReference type="GO" id="GO:0016747">
    <property type="term" value="F:acyltransferase activity, transferring groups other than amino-acyl groups"/>
    <property type="evidence" value="ECO:0007669"/>
    <property type="project" value="InterPro"/>
</dbReference>
<proteinExistence type="predicted"/>
<dbReference type="EMBL" id="SZPZ01000003">
    <property type="protein sequence ID" value="TKK78357.1"/>
    <property type="molecule type" value="Genomic_DNA"/>
</dbReference>
<protein>
    <submittedName>
        <fullName evidence="2">GNAT family N-acetyltransferase</fullName>
    </submittedName>
</protein>
<organism evidence="2 3">
    <name type="scientific">Kribbella jiaozuonensis</name>
    <dbReference type="NCBI Taxonomy" id="2575441"/>
    <lineage>
        <taxon>Bacteria</taxon>
        <taxon>Bacillati</taxon>
        <taxon>Actinomycetota</taxon>
        <taxon>Actinomycetes</taxon>
        <taxon>Propionibacteriales</taxon>
        <taxon>Kribbellaceae</taxon>
        <taxon>Kribbella</taxon>
    </lineage>
</organism>
<dbReference type="PROSITE" id="PS51186">
    <property type="entry name" value="GNAT"/>
    <property type="match status" value="1"/>
</dbReference>